<organism evidence="1 2">
    <name type="scientific">Caballeronia terrestris</name>
    <dbReference type="NCBI Taxonomy" id="1226301"/>
    <lineage>
        <taxon>Bacteria</taxon>
        <taxon>Pseudomonadati</taxon>
        <taxon>Pseudomonadota</taxon>
        <taxon>Betaproteobacteria</taxon>
        <taxon>Burkholderiales</taxon>
        <taxon>Burkholderiaceae</taxon>
        <taxon>Caballeronia</taxon>
    </lineage>
</organism>
<protein>
    <submittedName>
        <fullName evidence="1">Uncharacterized protein</fullName>
    </submittedName>
</protein>
<comment type="caution">
    <text evidence="1">The sequence shown here is derived from an EMBL/GenBank/DDBJ whole genome shotgun (WGS) entry which is preliminary data.</text>
</comment>
<sequence>MGSSTEHKPTPGYICPLDCYPVTGQTSLRSLG</sequence>
<keyword evidence="2" id="KW-1185">Reference proteome</keyword>
<evidence type="ECO:0000313" key="1">
    <source>
        <dbReference type="EMBL" id="SAL84152.1"/>
    </source>
</evidence>
<proteinExistence type="predicted"/>
<name>A0A158KSP2_9BURK</name>
<dbReference type="EMBL" id="FCOL02000115">
    <property type="protein sequence ID" value="SAL84152.1"/>
    <property type="molecule type" value="Genomic_DNA"/>
</dbReference>
<dbReference type="AlphaFoldDB" id="A0A158KSP2"/>
<accession>A0A158KSP2</accession>
<gene>
    <name evidence="1" type="ORF">AWB67_06604</name>
</gene>
<reference evidence="1" key="1">
    <citation type="submission" date="2016-01" db="EMBL/GenBank/DDBJ databases">
        <authorList>
            <person name="Peeters C."/>
        </authorList>
    </citation>
    <scope>NUCLEOTIDE SEQUENCE [LARGE SCALE GENOMIC DNA]</scope>
    <source>
        <strain evidence="1">LMG 22937</strain>
    </source>
</reference>
<evidence type="ECO:0000313" key="2">
    <source>
        <dbReference type="Proteomes" id="UP000054925"/>
    </source>
</evidence>
<dbReference type="Proteomes" id="UP000054925">
    <property type="component" value="Unassembled WGS sequence"/>
</dbReference>